<evidence type="ECO:0000256" key="2">
    <source>
        <dbReference type="SAM" id="SignalP"/>
    </source>
</evidence>
<dbReference type="Proteomes" id="UP000244722">
    <property type="component" value="Unassembled WGS sequence"/>
</dbReference>
<dbReference type="AlphaFoldDB" id="A0A2T6ZGH1"/>
<evidence type="ECO:0000256" key="1">
    <source>
        <dbReference type="SAM" id="MobiDB-lite"/>
    </source>
</evidence>
<evidence type="ECO:0000313" key="3">
    <source>
        <dbReference type="EMBL" id="PUU74587.1"/>
    </source>
</evidence>
<organism evidence="3 4">
    <name type="scientific">Tuber borchii</name>
    <name type="common">White truffle</name>
    <dbReference type="NCBI Taxonomy" id="42251"/>
    <lineage>
        <taxon>Eukaryota</taxon>
        <taxon>Fungi</taxon>
        <taxon>Dikarya</taxon>
        <taxon>Ascomycota</taxon>
        <taxon>Pezizomycotina</taxon>
        <taxon>Pezizomycetes</taxon>
        <taxon>Pezizales</taxon>
        <taxon>Tuberaceae</taxon>
        <taxon>Tuber</taxon>
    </lineage>
</organism>
<proteinExistence type="predicted"/>
<comment type="caution">
    <text evidence="3">The sequence shown here is derived from an EMBL/GenBank/DDBJ whole genome shotgun (WGS) entry which is preliminary data.</text>
</comment>
<accession>A0A2T6ZGH1</accession>
<gene>
    <name evidence="3" type="ORF">B9Z19DRAFT_1092416</name>
</gene>
<name>A0A2T6ZGH1_TUBBO</name>
<keyword evidence="2" id="KW-0732">Signal</keyword>
<protein>
    <submittedName>
        <fullName evidence="3">Uncharacterized protein</fullName>
    </submittedName>
</protein>
<feature type="signal peptide" evidence="2">
    <location>
        <begin position="1"/>
        <end position="23"/>
    </location>
</feature>
<sequence length="66" mass="7492">MKHAWSVFHIYSVLRIIAPPALCYHRPLKQPNRPQASLSHPSIYPSSHLIPSNPKPRPKRGGSRES</sequence>
<reference evidence="3 4" key="1">
    <citation type="submission" date="2017-04" db="EMBL/GenBank/DDBJ databases">
        <title>Draft genome sequence of Tuber borchii Vittad., a whitish edible truffle.</title>
        <authorList>
            <consortium name="DOE Joint Genome Institute"/>
            <person name="Murat C."/>
            <person name="Kuo A."/>
            <person name="Barry K.W."/>
            <person name="Clum A."/>
            <person name="Dockter R.B."/>
            <person name="Fauchery L."/>
            <person name="Iotti M."/>
            <person name="Kohler A."/>
            <person name="Labutti K."/>
            <person name="Lindquist E.A."/>
            <person name="Lipzen A."/>
            <person name="Ohm R.A."/>
            <person name="Wang M."/>
            <person name="Grigoriev I.V."/>
            <person name="Zambonelli A."/>
            <person name="Martin F.M."/>
        </authorList>
    </citation>
    <scope>NUCLEOTIDE SEQUENCE [LARGE SCALE GENOMIC DNA]</scope>
    <source>
        <strain evidence="3 4">Tbo3840</strain>
    </source>
</reference>
<feature type="region of interest" description="Disordered" evidence="1">
    <location>
        <begin position="28"/>
        <end position="66"/>
    </location>
</feature>
<feature type="compositionally biased region" description="Basic residues" evidence="1">
    <location>
        <begin position="56"/>
        <end position="66"/>
    </location>
</feature>
<feature type="chain" id="PRO_5015623759" evidence="2">
    <location>
        <begin position="24"/>
        <end position="66"/>
    </location>
</feature>
<evidence type="ECO:0000313" key="4">
    <source>
        <dbReference type="Proteomes" id="UP000244722"/>
    </source>
</evidence>
<keyword evidence="4" id="KW-1185">Reference proteome</keyword>
<dbReference type="EMBL" id="NESQ01000289">
    <property type="protein sequence ID" value="PUU74587.1"/>
    <property type="molecule type" value="Genomic_DNA"/>
</dbReference>